<dbReference type="InterPro" id="IPR006119">
    <property type="entry name" value="Resolv_N"/>
</dbReference>
<dbReference type="InterPro" id="IPR009057">
    <property type="entry name" value="Homeodomain-like_sf"/>
</dbReference>
<feature type="domain" description="Resolvase/invertase-type recombinase catalytic" evidence="2">
    <location>
        <begin position="1"/>
        <end position="62"/>
    </location>
</feature>
<proteinExistence type="inferred from homology"/>
<name>A0ABX8ATM3_9HYPH</name>
<accession>A0ABX8ATM3</accession>
<dbReference type="InterPro" id="IPR036162">
    <property type="entry name" value="Resolvase-like_N_sf"/>
</dbReference>
<sequence length="114" mass="12549">MLNLVHEFDAKDASLKVLEPEVTTAGDMGRMVITVLGIVADMELKFMRDRQRAGIEAAKQKGTYKGRQKSVDDDEIRRLAGEGIPKAQIARDLGVSRMTIYRALADGNPKTDAC</sequence>
<evidence type="ECO:0000256" key="1">
    <source>
        <dbReference type="ARBA" id="ARBA00009913"/>
    </source>
</evidence>
<dbReference type="SUPFAM" id="SSF46689">
    <property type="entry name" value="Homeodomain-like"/>
    <property type="match status" value="1"/>
</dbReference>
<dbReference type="EMBL" id="CP074126">
    <property type="protein sequence ID" value="QUS56546.1"/>
    <property type="molecule type" value="Genomic_DNA"/>
</dbReference>
<organism evidence="3 4">
    <name type="scientific">Pseudovibrio brasiliensis</name>
    <dbReference type="NCBI Taxonomy" id="1898042"/>
    <lineage>
        <taxon>Bacteria</taxon>
        <taxon>Pseudomonadati</taxon>
        <taxon>Pseudomonadota</taxon>
        <taxon>Alphaproteobacteria</taxon>
        <taxon>Hyphomicrobiales</taxon>
        <taxon>Stappiaceae</taxon>
        <taxon>Pseudovibrio</taxon>
    </lineage>
</organism>
<comment type="similarity">
    <text evidence="1">Belongs to the site-specific recombinase resolvase family.</text>
</comment>
<dbReference type="CDD" id="cd00569">
    <property type="entry name" value="HTH_Hin_like"/>
    <property type="match status" value="1"/>
</dbReference>
<evidence type="ECO:0000259" key="2">
    <source>
        <dbReference type="PROSITE" id="PS51736"/>
    </source>
</evidence>
<dbReference type="Gene3D" id="1.10.10.60">
    <property type="entry name" value="Homeodomain-like"/>
    <property type="match status" value="1"/>
</dbReference>
<gene>
    <name evidence="3" type="ORF">KGB56_03665</name>
</gene>
<reference evidence="3 4" key="1">
    <citation type="journal article" date="2021" name="Angew. Chem. Int. Ed. Engl.">
        <title>A novel family of nonribosomal peptides modulate collective behavior in Pseudovibrio bacteria isolated from marine sponges.</title>
        <authorList>
            <person name="Ioca L.P."/>
            <person name="Dai Y."/>
            <person name="Kunakom S."/>
            <person name="Diaz-Espinosa J."/>
            <person name="Krunic A."/>
            <person name="Crnkovic C.M."/>
            <person name="Orjala J."/>
            <person name="Sanchez L.M."/>
            <person name="Ferreira A.G."/>
            <person name="Berlinck R.G.S."/>
            <person name="Eustaquio A.S."/>
        </authorList>
    </citation>
    <scope>NUCLEOTIDE SEQUENCE [LARGE SCALE GENOMIC DNA]</scope>
    <source>
        <strain evidence="3 4">Ab134</strain>
    </source>
</reference>
<dbReference type="InterPro" id="IPR006120">
    <property type="entry name" value="Resolvase_HTH_dom"/>
</dbReference>
<dbReference type="RefSeq" id="WP_208990084.1">
    <property type="nucleotide sequence ID" value="NZ_CP074126.1"/>
</dbReference>
<protein>
    <submittedName>
        <fullName evidence="3">Recombinase family protein</fullName>
    </submittedName>
</protein>
<dbReference type="Pfam" id="PF02796">
    <property type="entry name" value="HTH_7"/>
    <property type="match status" value="1"/>
</dbReference>
<evidence type="ECO:0000313" key="4">
    <source>
        <dbReference type="Proteomes" id="UP000680706"/>
    </source>
</evidence>
<dbReference type="Pfam" id="PF00239">
    <property type="entry name" value="Resolvase"/>
    <property type="match status" value="1"/>
</dbReference>
<dbReference type="PROSITE" id="PS51736">
    <property type="entry name" value="RECOMBINASES_3"/>
    <property type="match status" value="1"/>
</dbReference>
<evidence type="ECO:0000313" key="3">
    <source>
        <dbReference type="EMBL" id="QUS56546.1"/>
    </source>
</evidence>
<dbReference type="Gene3D" id="3.40.50.1390">
    <property type="entry name" value="Resolvase, N-terminal catalytic domain"/>
    <property type="match status" value="1"/>
</dbReference>
<dbReference type="Proteomes" id="UP000680706">
    <property type="component" value="Chromosome"/>
</dbReference>
<dbReference type="SUPFAM" id="SSF53041">
    <property type="entry name" value="Resolvase-like"/>
    <property type="match status" value="1"/>
</dbReference>
<keyword evidence="4" id="KW-1185">Reference proteome</keyword>